<dbReference type="PANTHER" id="PTHR30521">
    <property type="entry name" value="DEFERROCHELATASE/PEROXIDASE"/>
    <property type="match status" value="1"/>
</dbReference>
<evidence type="ECO:0000256" key="4">
    <source>
        <dbReference type="ARBA" id="ARBA00022617"/>
    </source>
</evidence>
<dbReference type="Proteomes" id="UP000253529">
    <property type="component" value="Unassembled WGS sequence"/>
</dbReference>
<dbReference type="InterPro" id="IPR048327">
    <property type="entry name" value="Dyp_perox_N"/>
</dbReference>
<dbReference type="RefSeq" id="WP_113889635.1">
    <property type="nucleotide sequence ID" value="NZ_QNRK01000012.1"/>
</dbReference>
<dbReference type="GO" id="GO:0046872">
    <property type="term" value="F:metal ion binding"/>
    <property type="evidence" value="ECO:0007669"/>
    <property type="project" value="UniProtKB-KW"/>
</dbReference>
<protein>
    <recommendedName>
        <fullName evidence="10 15">Deferrochelatase</fullName>
        <ecNumber evidence="15">1.11.1.-</ecNumber>
    </recommendedName>
    <alternativeName>
        <fullName evidence="11 15">Peroxidase EfeB</fullName>
    </alternativeName>
</protein>
<dbReference type="GO" id="GO:0020037">
    <property type="term" value="F:heme binding"/>
    <property type="evidence" value="ECO:0007669"/>
    <property type="project" value="InterPro"/>
</dbReference>
<feature type="binding site" evidence="14">
    <location>
        <position position="304"/>
    </location>
    <ligand>
        <name>protoporphyrin IX</name>
        <dbReference type="ChEBI" id="CHEBI:57306"/>
    </ligand>
</feature>
<evidence type="ECO:0000256" key="6">
    <source>
        <dbReference type="ARBA" id="ARBA00022729"/>
    </source>
</evidence>
<name>A0A366FES1_9HYPH</name>
<dbReference type="EMBL" id="QNRK01000012">
    <property type="protein sequence ID" value="RBP13182.1"/>
    <property type="molecule type" value="Genomic_DNA"/>
</dbReference>
<organism evidence="18 19">
    <name type="scientific">Roseiarcus fermentans</name>
    <dbReference type="NCBI Taxonomy" id="1473586"/>
    <lineage>
        <taxon>Bacteria</taxon>
        <taxon>Pseudomonadati</taxon>
        <taxon>Pseudomonadota</taxon>
        <taxon>Alphaproteobacteria</taxon>
        <taxon>Hyphomicrobiales</taxon>
        <taxon>Roseiarcaceae</taxon>
        <taxon>Roseiarcus</taxon>
    </lineage>
</organism>
<dbReference type="Pfam" id="PF20628">
    <property type="entry name" value="Dyp_perox_C"/>
    <property type="match status" value="1"/>
</dbReference>
<evidence type="ECO:0000256" key="7">
    <source>
        <dbReference type="ARBA" id="ARBA00023002"/>
    </source>
</evidence>
<dbReference type="NCBIfam" id="TIGR01412">
    <property type="entry name" value="tat_substr_1"/>
    <property type="match status" value="1"/>
</dbReference>
<keyword evidence="8 13" id="KW-0408">Iron</keyword>
<evidence type="ECO:0000256" key="3">
    <source>
        <dbReference type="ARBA" id="ARBA00022559"/>
    </source>
</evidence>
<evidence type="ECO:0000256" key="12">
    <source>
        <dbReference type="ARBA" id="ARBA00048856"/>
    </source>
</evidence>
<evidence type="ECO:0000256" key="5">
    <source>
        <dbReference type="ARBA" id="ARBA00022723"/>
    </source>
</evidence>
<dbReference type="SUPFAM" id="SSF54909">
    <property type="entry name" value="Dimeric alpha+beta barrel"/>
    <property type="match status" value="1"/>
</dbReference>
<evidence type="ECO:0000256" key="10">
    <source>
        <dbReference type="ARBA" id="ARBA00033771"/>
    </source>
</evidence>
<feature type="chain" id="PRO_5016485267" description="Deferrochelatase" evidence="15">
    <location>
        <begin position="38"/>
        <end position="435"/>
    </location>
</feature>
<reference evidence="18 19" key="1">
    <citation type="submission" date="2018-06" db="EMBL/GenBank/DDBJ databases">
        <title>Genomic Encyclopedia of Type Strains, Phase IV (KMG-IV): sequencing the most valuable type-strain genomes for metagenomic binning, comparative biology and taxonomic classification.</title>
        <authorList>
            <person name="Goeker M."/>
        </authorList>
    </citation>
    <scope>NUCLEOTIDE SEQUENCE [LARGE SCALE GENOMIC DNA]</scope>
    <source>
        <strain evidence="18 19">DSM 24875</strain>
    </source>
</reference>
<keyword evidence="7 15" id="KW-0560">Oxidoreductase</keyword>
<comment type="cofactor">
    <cofactor evidence="13 15">
        <name>heme b</name>
        <dbReference type="ChEBI" id="CHEBI:60344"/>
    </cofactor>
    <text evidence="13 15">Binds 1 heme b (iron(II)-protoporphyrin IX) group non-covalently per subunit.</text>
</comment>
<comment type="catalytic activity">
    <reaction evidence="12">
        <text>heme b + 2 H(+) = protoporphyrin IX + Fe(2+)</text>
        <dbReference type="Rhea" id="RHEA:22584"/>
        <dbReference type="ChEBI" id="CHEBI:15378"/>
        <dbReference type="ChEBI" id="CHEBI:29033"/>
        <dbReference type="ChEBI" id="CHEBI:57306"/>
        <dbReference type="ChEBI" id="CHEBI:60344"/>
        <dbReference type="EC" id="4.98.1.1"/>
    </reaction>
    <physiologicalReaction direction="left-to-right" evidence="12">
        <dbReference type="Rhea" id="RHEA:22585"/>
    </physiologicalReaction>
</comment>
<feature type="binding site" evidence="13">
    <location>
        <begin position="344"/>
        <end position="346"/>
    </location>
    <ligand>
        <name>heme b</name>
        <dbReference type="ChEBI" id="CHEBI:60344"/>
    </ligand>
</feature>
<feature type="binding site" evidence="13">
    <location>
        <position position="357"/>
    </location>
    <ligand>
        <name>heme b</name>
        <dbReference type="ChEBI" id="CHEBI:60344"/>
    </ligand>
</feature>
<evidence type="ECO:0000313" key="19">
    <source>
        <dbReference type="Proteomes" id="UP000253529"/>
    </source>
</evidence>
<dbReference type="InterPro" id="IPR048328">
    <property type="entry name" value="Dyp_perox_C"/>
</dbReference>
<dbReference type="PROSITE" id="PS51318">
    <property type="entry name" value="TAT"/>
    <property type="match status" value="1"/>
</dbReference>
<gene>
    <name evidence="18" type="ORF">DFR50_112158</name>
</gene>
<evidence type="ECO:0000256" key="2">
    <source>
        <dbReference type="ARBA" id="ARBA00005365"/>
    </source>
</evidence>
<comment type="similarity">
    <text evidence="2">Belongs to the DyP-type peroxidase family. EfeB subfamily.</text>
</comment>
<feature type="binding site" evidence="13">
    <location>
        <begin position="243"/>
        <end position="245"/>
    </location>
    <ligand>
        <name>heme b</name>
        <dbReference type="ChEBI" id="CHEBI:60344"/>
    </ligand>
</feature>
<keyword evidence="19" id="KW-1185">Reference proteome</keyword>
<evidence type="ECO:0000256" key="11">
    <source>
        <dbReference type="ARBA" id="ARBA00033775"/>
    </source>
</evidence>
<comment type="subcellular location">
    <subcellularLocation>
        <location evidence="1">Cell envelope</location>
    </subcellularLocation>
</comment>
<evidence type="ECO:0000259" key="16">
    <source>
        <dbReference type="Pfam" id="PF04261"/>
    </source>
</evidence>
<dbReference type="GO" id="GO:0004325">
    <property type="term" value="F:ferrochelatase activity"/>
    <property type="evidence" value="ECO:0007669"/>
    <property type="project" value="UniProtKB-EC"/>
</dbReference>
<keyword evidence="4 13" id="KW-0349">Heme</keyword>
<comment type="function">
    <text evidence="15">Involved in the recovery of exogenous heme iron. Extracts iron from heme while preserving the protoporphyrin ring intact.</text>
</comment>
<dbReference type="GO" id="GO:0004601">
    <property type="term" value="F:peroxidase activity"/>
    <property type="evidence" value="ECO:0007669"/>
    <property type="project" value="UniProtKB-KW"/>
</dbReference>
<dbReference type="InterPro" id="IPR011008">
    <property type="entry name" value="Dimeric_a/b-barrel"/>
</dbReference>
<dbReference type="AlphaFoldDB" id="A0A366FES1"/>
<dbReference type="GO" id="GO:0005829">
    <property type="term" value="C:cytosol"/>
    <property type="evidence" value="ECO:0007669"/>
    <property type="project" value="TreeGrafter"/>
</dbReference>
<dbReference type="GO" id="GO:0033212">
    <property type="term" value="P:iron import into cell"/>
    <property type="evidence" value="ECO:0007669"/>
    <property type="project" value="InterPro"/>
</dbReference>
<dbReference type="OrthoDB" id="9781066at2"/>
<dbReference type="GO" id="GO:0030313">
    <property type="term" value="C:cell envelope"/>
    <property type="evidence" value="ECO:0007669"/>
    <property type="project" value="UniProtKB-SubCell"/>
</dbReference>
<dbReference type="InterPro" id="IPR006311">
    <property type="entry name" value="TAT_signal"/>
</dbReference>
<keyword evidence="9" id="KW-0456">Lyase</keyword>
<dbReference type="InterPro" id="IPR006314">
    <property type="entry name" value="Dyp_peroxidase"/>
</dbReference>
<evidence type="ECO:0000256" key="1">
    <source>
        <dbReference type="ARBA" id="ARBA00004196"/>
    </source>
</evidence>
<keyword evidence="6 15" id="KW-0732">Signal</keyword>
<dbReference type="Pfam" id="PF04261">
    <property type="entry name" value="Dyp_perox_N"/>
    <property type="match status" value="1"/>
</dbReference>
<keyword evidence="3 15" id="KW-0575">Peroxidase</keyword>
<dbReference type="NCBIfam" id="TIGR01413">
    <property type="entry name" value="Dyp_perox_fam"/>
    <property type="match status" value="1"/>
</dbReference>
<feature type="binding site" evidence="13">
    <location>
        <position position="339"/>
    </location>
    <ligand>
        <name>heme b</name>
        <dbReference type="ChEBI" id="CHEBI:60344"/>
    </ligand>
</feature>
<evidence type="ECO:0000256" key="8">
    <source>
        <dbReference type="ARBA" id="ARBA00023004"/>
    </source>
</evidence>
<comment type="caution">
    <text evidence="18">The sequence shown here is derived from an EMBL/GenBank/DDBJ whole genome shotgun (WGS) entry which is preliminary data.</text>
</comment>
<keyword evidence="5 13" id="KW-0479">Metal-binding</keyword>
<feature type="domain" description="Dyp-type peroxidase N-terminal" evidence="16">
    <location>
        <begin position="68"/>
        <end position="218"/>
    </location>
</feature>
<feature type="signal peptide" evidence="15">
    <location>
        <begin position="1"/>
        <end position="37"/>
    </location>
</feature>
<proteinExistence type="inferred from homology"/>
<evidence type="ECO:0000256" key="13">
    <source>
        <dbReference type="PIRSR" id="PIRSR606313-1"/>
    </source>
</evidence>
<feature type="binding site" evidence="14">
    <location>
        <begin position="243"/>
        <end position="245"/>
    </location>
    <ligand>
        <name>protoporphyrin IX</name>
        <dbReference type="ChEBI" id="CHEBI:57306"/>
    </ligand>
</feature>
<dbReference type="EC" id="1.11.1.-" evidence="15"/>
<evidence type="ECO:0000256" key="15">
    <source>
        <dbReference type="RuleBase" id="RU365017"/>
    </source>
</evidence>
<evidence type="ECO:0000256" key="9">
    <source>
        <dbReference type="ARBA" id="ARBA00023239"/>
    </source>
</evidence>
<evidence type="ECO:0000256" key="14">
    <source>
        <dbReference type="PIRSR" id="PIRSR606313-2"/>
    </source>
</evidence>
<sequence length="435" mass="46910">MTTTKTPSCPFAASRRGFLLGAGAIAAAGGGAGAAIAAESEAARPQVADAPIAHSDARRRTPFYGVHQAGVVTPRPACGIVAAFDLVAANPEELQTLFRKLTERIAFLTQGGRAPDRDPKLPPADSGILGPVIEPDELTVTVSVGDSLFEDRAWLKPLKPKTLMRMAGFPNDALVARSCHGDVLLQFCANSQPTNIHALRDIIKNTSDSMVLRWRQEGSVPVVPPQPDGKSESARNFLGFRDGSANPDSNDDALMEKIVWVGAGDPDEPKWAHGGSYQVVRLIRMLVEDWDRTPLGEQERIFGREKWSGAPLGVLGGSEHDIPDYAADPKGDLTPLTAHMRLANPRRPETEANLIVRRGFNFSNGVTKSGHLEDGLLFLSYQADLAQGFLAVQSRLNGEPLEEYIKPFGGGYFFVLPGVRDESDYLGRSLIEAIA</sequence>
<evidence type="ECO:0000259" key="17">
    <source>
        <dbReference type="Pfam" id="PF20628"/>
    </source>
</evidence>
<dbReference type="PANTHER" id="PTHR30521:SF4">
    <property type="entry name" value="DEFERROCHELATASE"/>
    <property type="match status" value="1"/>
</dbReference>
<evidence type="ECO:0000313" key="18">
    <source>
        <dbReference type="EMBL" id="RBP13182.1"/>
    </source>
</evidence>
<feature type="domain" description="Dyp-type peroxidase C-terminal" evidence="17">
    <location>
        <begin position="234"/>
        <end position="419"/>
    </location>
</feature>
<dbReference type="PROSITE" id="PS51404">
    <property type="entry name" value="DYP_PEROXIDASE"/>
    <property type="match status" value="1"/>
</dbReference>
<accession>A0A366FES1</accession>
<dbReference type="InterPro" id="IPR006313">
    <property type="entry name" value="EfeB/EfeN"/>
</dbReference>